<dbReference type="Gene3D" id="3.40.50.880">
    <property type="match status" value="1"/>
</dbReference>
<dbReference type="PANTHER" id="PTHR42695:SF5">
    <property type="entry name" value="GLUTAMINE AMIDOTRANSFERASE YLR126C-RELATED"/>
    <property type="match status" value="1"/>
</dbReference>
<dbReference type="GO" id="GO:0005829">
    <property type="term" value="C:cytosol"/>
    <property type="evidence" value="ECO:0007669"/>
    <property type="project" value="TreeGrafter"/>
</dbReference>
<reference evidence="2 3" key="1">
    <citation type="submission" date="2017-05" db="EMBL/GenBank/DDBJ databases">
        <authorList>
            <person name="Song R."/>
            <person name="Chenine A.L."/>
            <person name="Ruprecht R.M."/>
        </authorList>
    </citation>
    <scope>NUCLEOTIDE SEQUENCE [LARGE SCALE GENOMIC DNA]</scope>
    <source>
        <strain evidence="2 3">CECT 8898</strain>
    </source>
</reference>
<dbReference type="OrthoDB" id="9813383at2"/>
<keyword evidence="2" id="KW-0436">Ligase</keyword>
<evidence type="ECO:0000313" key="3">
    <source>
        <dbReference type="Proteomes" id="UP000207598"/>
    </source>
</evidence>
<dbReference type="InterPro" id="IPR044992">
    <property type="entry name" value="ChyE-like"/>
</dbReference>
<proteinExistence type="predicted"/>
<keyword evidence="3" id="KW-1185">Reference proteome</keyword>
<dbReference type="SUPFAM" id="SSF52317">
    <property type="entry name" value="Class I glutamine amidotransferase-like"/>
    <property type="match status" value="1"/>
</dbReference>
<dbReference type="CDD" id="cd01741">
    <property type="entry name" value="GATase1_1"/>
    <property type="match status" value="1"/>
</dbReference>
<name>A0A238KBV7_9RHOB</name>
<dbReference type="AlphaFoldDB" id="A0A238KBV7"/>
<dbReference type="PANTHER" id="PTHR42695">
    <property type="entry name" value="GLUTAMINE AMIDOTRANSFERASE YLR126C-RELATED"/>
    <property type="match status" value="1"/>
</dbReference>
<gene>
    <name evidence="2" type="primary">guaA_1</name>
    <name evidence="2" type="ORF">MAA8898_02105</name>
</gene>
<accession>A0A238KBV7</accession>
<dbReference type="InterPro" id="IPR017926">
    <property type="entry name" value="GATASE"/>
</dbReference>
<dbReference type="InterPro" id="IPR029062">
    <property type="entry name" value="Class_I_gatase-like"/>
</dbReference>
<protein>
    <submittedName>
        <fullName evidence="2">GMP synthase [glutamine-hydrolyzing]</fullName>
        <ecNumber evidence="2">6.3.5.2</ecNumber>
    </submittedName>
</protein>
<dbReference type="Proteomes" id="UP000207598">
    <property type="component" value="Unassembled WGS sequence"/>
</dbReference>
<feature type="domain" description="Glutamine amidotransferase" evidence="1">
    <location>
        <begin position="53"/>
        <end position="196"/>
    </location>
</feature>
<evidence type="ECO:0000259" key="1">
    <source>
        <dbReference type="Pfam" id="PF00117"/>
    </source>
</evidence>
<dbReference type="Pfam" id="PF00117">
    <property type="entry name" value="GATase"/>
    <property type="match status" value="1"/>
</dbReference>
<dbReference type="RefSeq" id="WP_094020941.1">
    <property type="nucleotide sequence ID" value="NZ_FXYF01000005.1"/>
</dbReference>
<dbReference type="EC" id="6.3.5.2" evidence="2"/>
<sequence>MPAILIVNGNAPGLIAAGDPDYGALFDTVLRALDPLIGTRQVYPDLSALAEADLVGNDGVIFTGSSTHYSADAAEVAPHRTAMERVFARGLPVWGSCNGMQLAAVVLGGRVGTSPKGVEIGLARDLSLTPEGVLHPMMVGRSGVFTACTIHRDEVQLLPTGATLTVSNAHSPVQAFAYDRGGVDFRGTQYHPEVAPALIARLLRQRGEDGPLAADLDAAETDPLAAARLGATCAALRPETRATELKAWLAHVHTRSPQVGVPA</sequence>
<dbReference type="EMBL" id="FXYF01000005">
    <property type="protein sequence ID" value="SMX40311.1"/>
    <property type="molecule type" value="Genomic_DNA"/>
</dbReference>
<dbReference type="PROSITE" id="PS51273">
    <property type="entry name" value="GATASE_TYPE_1"/>
    <property type="match status" value="1"/>
</dbReference>
<dbReference type="GO" id="GO:0003922">
    <property type="term" value="F:GMP synthase (glutamine-hydrolyzing) activity"/>
    <property type="evidence" value="ECO:0007669"/>
    <property type="project" value="UniProtKB-EC"/>
</dbReference>
<organism evidence="2 3">
    <name type="scientific">Maliponia aquimaris</name>
    <dbReference type="NCBI Taxonomy" id="1673631"/>
    <lineage>
        <taxon>Bacteria</taxon>
        <taxon>Pseudomonadati</taxon>
        <taxon>Pseudomonadota</taxon>
        <taxon>Alphaproteobacteria</taxon>
        <taxon>Rhodobacterales</taxon>
        <taxon>Paracoccaceae</taxon>
        <taxon>Maliponia</taxon>
    </lineage>
</organism>
<evidence type="ECO:0000313" key="2">
    <source>
        <dbReference type="EMBL" id="SMX40311.1"/>
    </source>
</evidence>